<dbReference type="Gene3D" id="3.30.300.30">
    <property type="match status" value="1"/>
</dbReference>
<evidence type="ECO:0000256" key="10">
    <source>
        <dbReference type="PROSITE-ProRule" id="PRU01363"/>
    </source>
</evidence>
<dbReference type="Gene3D" id="1.10.10.1830">
    <property type="entry name" value="Non-ribosomal peptide synthase, adenylation domain"/>
    <property type="match status" value="1"/>
</dbReference>
<feature type="compositionally biased region" description="Low complexity" evidence="11">
    <location>
        <begin position="1035"/>
        <end position="1050"/>
    </location>
</feature>
<dbReference type="Pfam" id="PF18563">
    <property type="entry name" value="TubC_N"/>
    <property type="match status" value="1"/>
</dbReference>
<dbReference type="NCBIfam" id="TIGR01733">
    <property type="entry name" value="AA-adenyl-dom"/>
    <property type="match status" value="1"/>
</dbReference>
<dbReference type="InterPro" id="IPR057326">
    <property type="entry name" value="KR_dom"/>
</dbReference>
<dbReference type="InterPro" id="IPR014030">
    <property type="entry name" value="Ketoacyl_synth_N"/>
</dbReference>
<feature type="active site" description="Proton acceptor; for dehydratase activity" evidence="10">
    <location>
        <position position="2081"/>
    </location>
</feature>
<name>A0A250IAT5_9BACT</name>
<dbReference type="SMART" id="SM00822">
    <property type="entry name" value="PKS_KR"/>
    <property type="match status" value="1"/>
</dbReference>
<dbReference type="InterPro" id="IPR014043">
    <property type="entry name" value="Acyl_transferase_dom"/>
</dbReference>
<dbReference type="SUPFAM" id="SSF51735">
    <property type="entry name" value="NAD(P)-binding Rossmann-fold domains"/>
    <property type="match status" value="2"/>
</dbReference>
<evidence type="ECO:0000259" key="14">
    <source>
        <dbReference type="PROSITE" id="PS52019"/>
    </source>
</evidence>
<dbReference type="SMART" id="SM01294">
    <property type="entry name" value="PKS_PP_betabranch"/>
    <property type="match status" value="1"/>
</dbReference>
<feature type="region of interest" description="Disordered" evidence="11">
    <location>
        <begin position="1128"/>
        <end position="1149"/>
    </location>
</feature>
<dbReference type="InterPro" id="IPR020807">
    <property type="entry name" value="PKS_DH"/>
</dbReference>
<dbReference type="Pfam" id="PF00109">
    <property type="entry name" value="ketoacyl-synt"/>
    <property type="match status" value="1"/>
</dbReference>
<evidence type="ECO:0000256" key="11">
    <source>
        <dbReference type="SAM" id="MobiDB-lite"/>
    </source>
</evidence>
<dbReference type="PROSITE" id="PS50075">
    <property type="entry name" value="CARRIER"/>
    <property type="match status" value="2"/>
</dbReference>
<dbReference type="InterPro" id="IPR049552">
    <property type="entry name" value="PKS_DH_N"/>
</dbReference>
<comment type="cofactor">
    <cofactor evidence="1">
        <name>pantetheine 4'-phosphate</name>
        <dbReference type="ChEBI" id="CHEBI:47942"/>
    </cofactor>
</comment>
<feature type="active site" description="Proton donor; for dehydratase activity" evidence="10">
    <location>
        <position position="2251"/>
    </location>
</feature>
<feature type="domain" description="Ketosynthase family 3 (KS3)" evidence="13">
    <location>
        <begin position="1151"/>
        <end position="1573"/>
    </location>
</feature>
<gene>
    <name evidence="15" type="ORF">MEBOL_001693</name>
</gene>
<dbReference type="SUPFAM" id="SSF55048">
    <property type="entry name" value="Probable ACP-binding domain of malonyl-CoA ACP transacylase"/>
    <property type="match status" value="1"/>
</dbReference>
<keyword evidence="5" id="KW-0808">Transferase</keyword>
<dbReference type="FunFam" id="3.40.50.980:FF:000001">
    <property type="entry name" value="Non-ribosomal peptide synthetase"/>
    <property type="match status" value="1"/>
</dbReference>
<dbReference type="Gene3D" id="3.10.129.110">
    <property type="entry name" value="Polyketide synthase dehydratase"/>
    <property type="match status" value="1"/>
</dbReference>
<sequence>MKLGELIQALALHGIKLSVEGGSLAVDAPSGEIPPDLRAQLVANKAELLALLSEQHAPGADNPSQVVARPEERFEPFPMSEIQQAYSVGRQADIELNAAMHAYNEIDCHSLDVARFEQAWNQVIARHEMLRAVALPGFHQRILATVPYYRVPVEDLRGRDPQELEARFDAIRERLAQQVLPLDQWPLFELRVCLLDEGRSRLFMSIDGTFVDGYSFQILYRELVHYYRNPGSHPSPARLELSFRDYALTIQNSRGARYERALAYWRSRLPNLPPAPDLPLERDPGSLRRPRFRRWFERLDVDLWQRLKQRARARRLSEPELLLAAYAEVIARWSRSPRFTINVPHFNRLPIHPQVNEIIGTFASFTLIEVEHRAERSFAERALAIRDQLLLALEHRDVSGVDLLRELFRAQGRISGALMPVVMTSFASHGKSKDSHWVDFLAQEFGELIEALTQTPQVWIDLQIVYQKGGVFLNWDVAEELFPPGMLQDMFSSFCALLRRLAEDESAWDQQGLDTLPSSQRELLARVNDTARPLSGALLHSGFFKNAAERPDALAVASSGVELSYGELSRRASRLGHALRERGAAPNHIVAVVMEKGWEQVVATLGVLSSGAAYLPIDVGLPLERRFFMMENGGAKLVVTQPKFAEQSWPEGVQVLVVTPEAFSEYSDQPLSPVQGPDDLAHILYTSGSTGLPNGVMLSHAGMVNGVEWTNRKFGVGSDDRLIALSALHHDFSVYDIFGTLSAGGALVIPDASKRRDPSHWAELMARYGISIWSTVPAMMEMLLTYLEGGNVKLACPLRLVMLGGDWIAVTMPARLRARFSGAKVISVGGPTETSLWNISHPVAEEDERRRSIPYGKPIANTRYYVLDDQLNERPIWVPGELCCAGIGVAKGYIGAGAGSKKFTTHPRTGERIYRTGDLGRYLPDGTIEFLGRVDFQLSIRGQRIEPGEIETALLREPSISAAVVSAVGEHHEKRLVAYVVPSDAKRGVDTRRVREFLASKLPEHMVPATYVVLEALPLTRNAKVDRKALPHPDSVASSKQSAAPAPAAAASAGQQARAFAASLTKVVGEVLGVPEVPPDRNFFELGANSVHLVKLHLRLKEELGAAVSIVDLFGNPTVSALSQFLGEKGAEQKPEPVSESREAATPQQDSQDIAIIGMSGRFPGAATLDDFWNNLVKGVESISSFTDEELLAAGVSPTAFRDPRYIRASAVMEGHDQFDADFFSMTPREARALDPQQRVFLECAWEALEHAGYPPKGGNAIVGVYAGKSVSHYRYPYPDLTRPINFFQELVSQDKDFLATQTAYKLDLRGPGLNLQTACSTSLVSVSVACDALLSGQCDMALAGGVAIKVPHRVGYLFEEGSVFSGDGHCRPFDSRASGTIPGSGAGVVVLKRLSQALADGDRVLAVIKGAAINNDGNRKVGFMAPGLEGQTDVLRRAYRRAGVEPRTVSYVEAHGTGTAIGDPLEIAALTQVFGSGAGARSCGIGSVKSNIGHLDSAAGIASLIKVVLAFQHRTLPPSLHFEQPNPRIDFQSGPFYVVGEASPWTVENGPRRAGISSFGIGGTNAHLVLEEAPVRVEPPVSEQRVERTRHVLTLSARSEAALRQLAGRYRDHLERHEESLGDVCFSSNTGRVAFEHRLALVGSDRQRMIDLLGAVEREESPPGLLRGTTDPARSPKLAFLFSGQGSQYVGVARDLYQTHPGFRRRLDSFDELLREYWDRSLLSVLYPREGEASPIDQIEYAQPVIFVIEYALAELWMSWGIQPDVLLGHSTGEIAAASIAGVFSPEDGLKLAVHRGRLMAQKMPVGANIAVSASAAQLEELLPAGKWRSDIAAVNAPDNVVVSGYPEEIEEISRMLEGKGFKVKRLNIPRAAHSAMVETILPEFRSIISSITYRPPSLPMLSGMTGEPVSDELASPDYWCTQLRKAVRFEKGVETMYREGTRLFVEIGPKATLLGMAARSLPEGECAWLPSLRTDDGGWQQMLESLSALFVRGLQVDWKAFETGYTRRKVVLPTYAFQHQRYWEEGAGLQRPNGVSSARPSGDEHPLLGQRMKLAVLGSGEWLFRTTLGPSAPGFLDQHRVFGTPMLPGTAYVEMALAAGAQLLGTKDLGLTNLSLLGAMTFPGESEREVQCAVSRTEEGGATVRIFSRPVEGTDGEWTLHASGALSTTRESERPTAEREPESLLQGAPSSLPVEEYYQRAKEGGVDFGPAFRGITQLRQTGNQVLARIEKPAELGHVGAYVAHPALLDACLQVVGGAYPDTGVTELYVPALIEDLVVTGELDDGVWSHAVVRPLDAARKRLRADIRIFGRDGSPRARVRGLELQRTSLEVLNAAVTDSMDDWLYERRWEPMPLKEADASAPGRDNGPCLILADRGGLGRQLADALARDGRSCVLAFRGQSFRRIDETSFEVPAEPAALAEALGSLALPGPLSDAILLWGLEGPTADDLVDGKRLGESNLLGAGAGLGLLQYLIKQGHSRGVWLVTRGAQPVEPGQPLPGVAQSLLWGMARPLPIESSELDCRCVDLDPRVAVNTQVESLAREIRRRAEATDDQVAFRGGRYVARLRRTDSRQLTPMSGAREDLFHPDRSYLVVGGLGRLGLLTAGFLAHRGARNIILTGRGPAGAAASTRMERLRELGARVEYRRVDIAEDEQLVALLAEIERDFPPLAGVFHSAGWLDDGVVRQLSWDRFESVLRPKVQGAWNLHLRTAGLRLDHFVLFSSVASLVGSAGQANHCAATAFLDALAHHRRAQGLPGLSINWGVWAGDAGAQVDVSEQARSPGFGLIPKQQGLRALELLLQGQATQVGVAVIDWAASGAGRPTPYLADLREKAAGGRTVERGLFMTKLVEAPVARRQKLLMDYLNEQLAWMRGMSASEQIDPTRGFHELGIDSLASLQLKNRLQSGLGVSLPATLVFNYPTLEKLAEQLMSAFIPLEFVTEDAAQTAPSEQLINPMEGLSDNHLANMLAEQLSKMS</sequence>
<dbReference type="InterPro" id="IPR001227">
    <property type="entry name" value="Ac_transferase_dom_sf"/>
</dbReference>
<dbReference type="PANTHER" id="PTHR43775">
    <property type="entry name" value="FATTY ACID SYNTHASE"/>
    <property type="match status" value="1"/>
</dbReference>
<dbReference type="RefSeq" id="WP_095976945.1">
    <property type="nucleotide sequence ID" value="NZ_CP022163.1"/>
</dbReference>
<keyword evidence="6" id="KW-0276">Fatty acid metabolism</keyword>
<dbReference type="GO" id="GO:0004312">
    <property type="term" value="F:fatty acid synthase activity"/>
    <property type="evidence" value="ECO:0007669"/>
    <property type="project" value="TreeGrafter"/>
</dbReference>
<evidence type="ECO:0000259" key="12">
    <source>
        <dbReference type="PROSITE" id="PS50075"/>
    </source>
</evidence>
<evidence type="ECO:0000256" key="4">
    <source>
        <dbReference type="ARBA" id="ARBA00022598"/>
    </source>
</evidence>
<dbReference type="Pfam" id="PF14765">
    <property type="entry name" value="PS-DH"/>
    <property type="match status" value="1"/>
</dbReference>
<dbReference type="SMART" id="SM00827">
    <property type="entry name" value="PKS_AT"/>
    <property type="match status" value="1"/>
</dbReference>
<dbReference type="SUPFAM" id="SSF53901">
    <property type="entry name" value="Thiolase-like"/>
    <property type="match status" value="1"/>
</dbReference>
<dbReference type="SUPFAM" id="SSF56801">
    <property type="entry name" value="Acetyl-CoA synthetase-like"/>
    <property type="match status" value="1"/>
</dbReference>
<keyword evidence="2" id="KW-0596">Phosphopantetheine</keyword>
<dbReference type="Gene3D" id="3.40.47.10">
    <property type="match status" value="1"/>
</dbReference>
<dbReference type="InterPro" id="IPR041464">
    <property type="entry name" value="TubC_N"/>
</dbReference>
<dbReference type="Pfam" id="PF13193">
    <property type="entry name" value="AMP-binding_C"/>
    <property type="match status" value="1"/>
</dbReference>
<dbReference type="InterPro" id="IPR001242">
    <property type="entry name" value="Condensation_dom"/>
</dbReference>
<dbReference type="SUPFAM" id="SSF52151">
    <property type="entry name" value="FabD/lysophospholipase-like"/>
    <property type="match status" value="1"/>
</dbReference>
<reference evidence="15 16" key="1">
    <citation type="submission" date="2017-06" db="EMBL/GenBank/DDBJ databases">
        <authorList>
            <person name="Kim H.J."/>
            <person name="Triplett B.A."/>
        </authorList>
    </citation>
    <scope>NUCLEOTIDE SEQUENCE [LARGE SCALE GENOMIC DNA]</scope>
    <source>
        <strain evidence="15 16">DSM 14713</strain>
    </source>
</reference>
<dbReference type="InterPro" id="IPR013968">
    <property type="entry name" value="PKS_KR"/>
</dbReference>
<keyword evidence="8" id="KW-0511">Multifunctional enzyme</keyword>
<evidence type="ECO:0000256" key="2">
    <source>
        <dbReference type="ARBA" id="ARBA00022450"/>
    </source>
</evidence>
<dbReference type="FunFam" id="3.30.559.30:FF:000006">
    <property type="entry name" value="Yersiniabactin polyketide/non-ribosomal peptide synthetase"/>
    <property type="match status" value="1"/>
</dbReference>
<dbReference type="InterPro" id="IPR020806">
    <property type="entry name" value="PKS_PP-bd"/>
</dbReference>
<feature type="region of interest" description="Disordered" evidence="11">
    <location>
        <begin position="2165"/>
        <end position="2192"/>
    </location>
</feature>
<protein>
    <submittedName>
        <fullName evidence="15">Hybrid non-ribosomal peptide synthase/polyketide synthase</fullName>
    </submittedName>
</protein>
<dbReference type="FunFam" id="3.40.50.12780:FF:000012">
    <property type="entry name" value="Non-ribosomal peptide synthetase"/>
    <property type="match status" value="1"/>
</dbReference>
<feature type="region of interest" description="C-terminal hotdog fold" evidence="10">
    <location>
        <begin position="2191"/>
        <end position="2335"/>
    </location>
</feature>
<dbReference type="InterPro" id="IPR025110">
    <property type="entry name" value="AMP-bd_C"/>
</dbReference>
<comment type="similarity">
    <text evidence="9">In the C-terminal section; belongs to the NRP synthetase family.</text>
</comment>
<accession>A0A250IAT5</accession>
<dbReference type="Pfam" id="PF00698">
    <property type="entry name" value="Acyl_transf_1"/>
    <property type="match status" value="1"/>
</dbReference>
<evidence type="ECO:0000256" key="5">
    <source>
        <dbReference type="ARBA" id="ARBA00022679"/>
    </source>
</evidence>
<feature type="region of interest" description="N-terminal hotdog fold" evidence="10">
    <location>
        <begin position="2047"/>
        <end position="2175"/>
    </location>
</feature>
<dbReference type="CDD" id="cd12114">
    <property type="entry name" value="A_NRPS_TlmIV_like"/>
    <property type="match status" value="1"/>
</dbReference>
<dbReference type="InterPro" id="IPR000873">
    <property type="entry name" value="AMP-dep_synth/lig_dom"/>
</dbReference>
<dbReference type="Pfam" id="PF00668">
    <property type="entry name" value="Condensation"/>
    <property type="match status" value="1"/>
</dbReference>
<dbReference type="EMBL" id="CP022163">
    <property type="protein sequence ID" value="ATB28247.1"/>
    <property type="molecule type" value="Genomic_DNA"/>
</dbReference>
<dbReference type="SMART" id="SM00826">
    <property type="entry name" value="PKS_DH"/>
    <property type="match status" value="1"/>
</dbReference>
<dbReference type="Gene3D" id="3.40.366.10">
    <property type="entry name" value="Malonyl-Coenzyme A Acyl Carrier Protein, domain 2"/>
    <property type="match status" value="1"/>
</dbReference>
<dbReference type="Pfam" id="PF00550">
    <property type="entry name" value="PP-binding"/>
    <property type="match status" value="2"/>
</dbReference>
<dbReference type="FunFam" id="3.30.559.10:FF:000023">
    <property type="entry name" value="Non-ribosomal peptide synthetase"/>
    <property type="match status" value="1"/>
</dbReference>
<dbReference type="InterPro" id="IPR016039">
    <property type="entry name" value="Thiolase-like"/>
</dbReference>
<evidence type="ECO:0000256" key="8">
    <source>
        <dbReference type="ARBA" id="ARBA00023268"/>
    </source>
</evidence>
<dbReference type="GO" id="GO:0031177">
    <property type="term" value="F:phosphopantetheine binding"/>
    <property type="evidence" value="ECO:0007669"/>
    <property type="project" value="InterPro"/>
</dbReference>
<evidence type="ECO:0000256" key="3">
    <source>
        <dbReference type="ARBA" id="ARBA00022553"/>
    </source>
</evidence>
<dbReference type="Gene3D" id="3.40.50.980">
    <property type="match status" value="2"/>
</dbReference>
<evidence type="ECO:0000259" key="13">
    <source>
        <dbReference type="PROSITE" id="PS52004"/>
    </source>
</evidence>
<dbReference type="Pfam" id="PF02801">
    <property type="entry name" value="Ketoacyl-synt_C"/>
    <property type="match status" value="1"/>
</dbReference>
<dbReference type="InterPro" id="IPR010071">
    <property type="entry name" value="AA_adenyl_dom"/>
</dbReference>
<feature type="domain" description="PKS/mFAS DH" evidence="14">
    <location>
        <begin position="2047"/>
        <end position="2335"/>
    </location>
</feature>
<dbReference type="GO" id="GO:0016874">
    <property type="term" value="F:ligase activity"/>
    <property type="evidence" value="ECO:0007669"/>
    <property type="project" value="UniProtKB-KW"/>
</dbReference>
<dbReference type="Pfam" id="PF21089">
    <property type="entry name" value="PKS_DH_N"/>
    <property type="match status" value="1"/>
</dbReference>
<keyword evidence="3" id="KW-0597">Phosphoprotein</keyword>
<dbReference type="PROSITE" id="PS52004">
    <property type="entry name" value="KS3_2"/>
    <property type="match status" value="1"/>
</dbReference>
<dbReference type="Gene3D" id="3.30.559.10">
    <property type="entry name" value="Chloramphenicol acetyltransferase-like domain"/>
    <property type="match status" value="1"/>
</dbReference>
<dbReference type="CDD" id="cd08955">
    <property type="entry name" value="KR_2_FAS_SDR_x"/>
    <property type="match status" value="1"/>
</dbReference>
<dbReference type="GO" id="GO:0006633">
    <property type="term" value="P:fatty acid biosynthetic process"/>
    <property type="evidence" value="ECO:0007669"/>
    <property type="project" value="TreeGrafter"/>
</dbReference>
<dbReference type="InterPro" id="IPR049551">
    <property type="entry name" value="PKS_DH_C"/>
</dbReference>
<dbReference type="FunFam" id="3.40.47.10:FF:000042">
    <property type="entry name" value="Polyketide synthase Pks13"/>
    <property type="match status" value="1"/>
</dbReference>
<dbReference type="SMART" id="SM00825">
    <property type="entry name" value="PKS_KS"/>
    <property type="match status" value="1"/>
</dbReference>
<dbReference type="InterPro" id="IPR036291">
    <property type="entry name" value="NAD(P)-bd_dom_sf"/>
</dbReference>
<dbReference type="Pfam" id="PF00501">
    <property type="entry name" value="AMP-binding"/>
    <property type="match status" value="1"/>
</dbReference>
<dbReference type="Gene3D" id="3.30.559.30">
    <property type="entry name" value="Nonribosomal peptide synthetase, condensation domain"/>
    <property type="match status" value="1"/>
</dbReference>
<dbReference type="Gene3D" id="3.30.70.3290">
    <property type="match status" value="1"/>
</dbReference>
<evidence type="ECO:0000256" key="1">
    <source>
        <dbReference type="ARBA" id="ARBA00001957"/>
    </source>
</evidence>
<feature type="region of interest" description="Disordered" evidence="11">
    <location>
        <begin position="1031"/>
        <end position="1050"/>
    </location>
</feature>
<dbReference type="CDD" id="cd19535">
    <property type="entry name" value="Cyc_NRPS"/>
    <property type="match status" value="1"/>
</dbReference>
<dbReference type="InterPro" id="IPR014031">
    <property type="entry name" value="Ketoacyl_synth_C"/>
</dbReference>
<dbReference type="InterPro" id="IPR045851">
    <property type="entry name" value="AMP-bd_C_sf"/>
</dbReference>
<dbReference type="SMART" id="SM00823">
    <property type="entry name" value="PKS_PP"/>
    <property type="match status" value="2"/>
</dbReference>
<feature type="compositionally biased region" description="Basic and acidic residues" evidence="11">
    <location>
        <begin position="2172"/>
        <end position="2184"/>
    </location>
</feature>
<dbReference type="InterPro" id="IPR016036">
    <property type="entry name" value="Malonyl_transacylase_ACP-bd"/>
</dbReference>
<dbReference type="SUPFAM" id="SSF52777">
    <property type="entry name" value="CoA-dependent acyltransferases"/>
    <property type="match status" value="2"/>
</dbReference>
<organism evidence="15 16">
    <name type="scientific">Melittangium boletus DSM 14713</name>
    <dbReference type="NCBI Taxonomy" id="1294270"/>
    <lineage>
        <taxon>Bacteria</taxon>
        <taxon>Pseudomonadati</taxon>
        <taxon>Myxococcota</taxon>
        <taxon>Myxococcia</taxon>
        <taxon>Myxococcales</taxon>
        <taxon>Cystobacterineae</taxon>
        <taxon>Archangiaceae</taxon>
        <taxon>Melittangium</taxon>
    </lineage>
</organism>
<dbReference type="OrthoDB" id="9757540at2"/>
<dbReference type="Gene3D" id="1.10.1200.10">
    <property type="entry name" value="ACP-like"/>
    <property type="match status" value="2"/>
</dbReference>
<dbReference type="Pfam" id="PF22621">
    <property type="entry name" value="CurL-like_PKS_C"/>
    <property type="match status" value="1"/>
</dbReference>
<dbReference type="PROSITE" id="PS52019">
    <property type="entry name" value="PKS_MFAS_DH"/>
    <property type="match status" value="1"/>
</dbReference>
<evidence type="ECO:0000256" key="6">
    <source>
        <dbReference type="ARBA" id="ARBA00022832"/>
    </source>
</evidence>
<evidence type="ECO:0000256" key="9">
    <source>
        <dbReference type="ARBA" id="ARBA00029443"/>
    </source>
</evidence>
<dbReference type="Proteomes" id="UP000217289">
    <property type="component" value="Chromosome"/>
</dbReference>
<dbReference type="PANTHER" id="PTHR43775:SF51">
    <property type="entry name" value="INACTIVE PHENOLPHTHIOCEROL SYNTHESIS POLYKETIDE SYNTHASE TYPE I PKS1-RELATED"/>
    <property type="match status" value="1"/>
</dbReference>
<dbReference type="InterPro" id="IPR009081">
    <property type="entry name" value="PP-bd_ACP"/>
</dbReference>
<dbReference type="InterPro" id="IPR049900">
    <property type="entry name" value="PKS_mFAS_DH"/>
</dbReference>
<dbReference type="SUPFAM" id="SSF47336">
    <property type="entry name" value="ACP-like"/>
    <property type="match status" value="2"/>
</dbReference>
<dbReference type="InterPro" id="IPR050091">
    <property type="entry name" value="PKS_NRPS_Biosynth_Enz"/>
</dbReference>
<dbReference type="InterPro" id="IPR057737">
    <property type="entry name" value="Condensation_MtbB-like"/>
</dbReference>
<evidence type="ECO:0000256" key="7">
    <source>
        <dbReference type="ARBA" id="ARBA00023098"/>
    </source>
</evidence>
<keyword evidence="4" id="KW-0436">Ligase</keyword>
<feature type="domain" description="Carrier" evidence="12">
    <location>
        <begin position="2860"/>
        <end position="2935"/>
    </location>
</feature>
<proteinExistence type="inferred from homology"/>
<evidence type="ECO:0000313" key="16">
    <source>
        <dbReference type="Proteomes" id="UP000217289"/>
    </source>
</evidence>
<feature type="compositionally biased region" description="Basic and acidic residues" evidence="11">
    <location>
        <begin position="1129"/>
        <end position="1143"/>
    </location>
</feature>
<dbReference type="InterPro" id="IPR042104">
    <property type="entry name" value="PKS_dehydratase_sf"/>
</dbReference>
<dbReference type="InterPro" id="IPR016035">
    <property type="entry name" value="Acyl_Trfase/lysoPLipase"/>
</dbReference>
<keyword evidence="16" id="KW-1185">Reference proteome</keyword>
<dbReference type="KEGG" id="mbd:MEBOL_001693"/>
<dbReference type="InterPro" id="IPR020841">
    <property type="entry name" value="PKS_Beta-ketoAc_synthase_dom"/>
</dbReference>
<dbReference type="CDD" id="cd00833">
    <property type="entry name" value="PKS"/>
    <property type="match status" value="1"/>
</dbReference>
<dbReference type="Gene3D" id="2.30.38.10">
    <property type="entry name" value="Luciferase, Domain 3"/>
    <property type="match status" value="1"/>
</dbReference>
<keyword evidence="7" id="KW-0443">Lipid metabolism</keyword>
<dbReference type="Gene3D" id="3.40.50.720">
    <property type="entry name" value="NAD(P)-binding Rossmann-like Domain"/>
    <property type="match status" value="1"/>
</dbReference>
<dbReference type="Pfam" id="PF08659">
    <property type="entry name" value="KR"/>
    <property type="match status" value="1"/>
</dbReference>
<feature type="domain" description="Carrier" evidence="12">
    <location>
        <begin position="1055"/>
        <end position="1130"/>
    </location>
</feature>
<dbReference type="InterPro" id="IPR036736">
    <property type="entry name" value="ACP-like_sf"/>
</dbReference>
<dbReference type="InterPro" id="IPR023213">
    <property type="entry name" value="CAT-like_dom_sf"/>
</dbReference>
<evidence type="ECO:0000313" key="15">
    <source>
        <dbReference type="EMBL" id="ATB28247.1"/>
    </source>
</evidence>
<dbReference type="InterPro" id="IPR044894">
    <property type="entry name" value="TubC_N_sf"/>
</dbReference>